<reference evidence="6" key="1">
    <citation type="journal article" date="2020" name="BMC Genomics">
        <title>Correction to: Identification and distribution of gene clusters required for synthesis of sphingolipid metabolism inhibitors in diverse species of the filamentous fungus Fusarium.</title>
        <authorList>
            <person name="Kim H.S."/>
            <person name="Lohmar J.M."/>
            <person name="Busman M."/>
            <person name="Brown D.W."/>
            <person name="Naumann T.A."/>
            <person name="Divon H.H."/>
            <person name="Lysoe E."/>
            <person name="Uhlig S."/>
            <person name="Proctor R.H."/>
        </authorList>
    </citation>
    <scope>NUCLEOTIDE SEQUENCE</scope>
    <source>
        <strain evidence="6">NRRL 20472</strain>
    </source>
</reference>
<comment type="caution">
    <text evidence="6">The sequence shown here is derived from an EMBL/GenBank/DDBJ whole genome shotgun (WGS) entry which is preliminary data.</text>
</comment>
<dbReference type="AlphaFoldDB" id="A0A8H4SRI0"/>
<keyword evidence="7" id="KW-1185">Reference proteome</keyword>
<dbReference type="PANTHER" id="PTHR11360">
    <property type="entry name" value="MONOCARBOXYLATE TRANSPORTER"/>
    <property type="match status" value="1"/>
</dbReference>
<comment type="subcellular location">
    <subcellularLocation>
        <location evidence="1">Membrane</location>
        <topology evidence="1">Multi-pass membrane protein</topology>
    </subcellularLocation>
</comment>
<keyword evidence="3" id="KW-0325">Glycoprotein</keyword>
<dbReference type="SUPFAM" id="SSF103473">
    <property type="entry name" value="MFS general substrate transporter"/>
    <property type="match status" value="1"/>
</dbReference>
<evidence type="ECO:0000259" key="5">
    <source>
        <dbReference type="PROSITE" id="PS50850"/>
    </source>
</evidence>
<evidence type="ECO:0000256" key="2">
    <source>
        <dbReference type="ARBA" id="ARBA00006727"/>
    </source>
</evidence>
<dbReference type="Gene3D" id="1.20.1250.20">
    <property type="entry name" value="MFS general substrate transporter like domains"/>
    <property type="match status" value="1"/>
</dbReference>
<dbReference type="InterPro" id="IPR050327">
    <property type="entry name" value="Proton-linked_MCT"/>
</dbReference>
<feature type="transmembrane region" description="Helical" evidence="4">
    <location>
        <begin position="55"/>
        <end position="74"/>
    </location>
</feature>
<feature type="transmembrane region" description="Helical" evidence="4">
    <location>
        <begin position="29"/>
        <end position="48"/>
    </location>
</feature>
<evidence type="ECO:0000313" key="6">
    <source>
        <dbReference type="EMBL" id="KAF4944383.1"/>
    </source>
</evidence>
<dbReference type="GO" id="GO:0022857">
    <property type="term" value="F:transmembrane transporter activity"/>
    <property type="evidence" value="ECO:0007669"/>
    <property type="project" value="InterPro"/>
</dbReference>
<dbReference type="EMBL" id="JABEXW010001351">
    <property type="protein sequence ID" value="KAF4944383.1"/>
    <property type="molecule type" value="Genomic_DNA"/>
</dbReference>
<evidence type="ECO:0000313" key="7">
    <source>
        <dbReference type="Proteomes" id="UP000622797"/>
    </source>
</evidence>
<organism evidence="6 7">
    <name type="scientific">Fusarium sarcochroum</name>
    <dbReference type="NCBI Taxonomy" id="1208366"/>
    <lineage>
        <taxon>Eukaryota</taxon>
        <taxon>Fungi</taxon>
        <taxon>Dikarya</taxon>
        <taxon>Ascomycota</taxon>
        <taxon>Pezizomycotina</taxon>
        <taxon>Sordariomycetes</taxon>
        <taxon>Hypocreomycetidae</taxon>
        <taxon>Hypocreales</taxon>
        <taxon>Nectriaceae</taxon>
        <taxon>Fusarium</taxon>
        <taxon>Fusarium lateritium species complex</taxon>
    </lineage>
</organism>
<dbReference type="GO" id="GO:0016020">
    <property type="term" value="C:membrane"/>
    <property type="evidence" value="ECO:0007669"/>
    <property type="project" value="UniProtKB-SubCell"/>
</dbReference>
<evidence type="ECO:0000256" key="4">
    <source>
        <dbReference type="SAM" id="Phobius"/>
    </source>
</evidence>
<protein>
    <recommendedName>
        <fullName evidence="5">Major facilitator superfamily (MFS) profile domain-containing protein</fullName>
    </recommendedName>
</protein>
<feature type="domain" description="Major facilitator superfamily (MFS) profile" evidence="5">
    <location>
        <begin position="1"/>
        <end position="228"/>
    </location>
</feature>
<keyword evidence="4" id="KW-0472">Membrane</keyword>
<dbReference type="InterPro" id="IPR020846">
    <property type="entry name" value="MFS_dom"/>
</dbReference>
<comment type="similarity">
    <text evidence="2">Belongs to the major facilitator superfamily. Monocarboxylate porter (TC 2.A.1.13) family.</text>
</comment>
<feature type="transmembrane region" description="Helical" evidence="4">
    <location>
        <begin position="80"/>
        <end position="103"/>
    </location>
</feature>
<name>A0A8H4SRI0_9HYPO</name>
<dbReference type="InterPro" id="IPR036259">
    <property type="entry name" value="MFS_trans_sf"/>
</dbReference>
<dbReference type="OrthoDB" id="5212574at2759"/>
<evidence type="ECO:0000256" key="1">
    <source>
        <dbReference type="ARBA" id="ARBA00004141"/>
    </source>
</evidence>
<proteinExistence type="inferred from homology"/>
<dbReference type="PROSITE" id="PS50850">
    <property type="entry name" value="MFS"/>
    <property type="match status" value="1"/>
</dbReference>
<accession>A0A8H4SRI0</accession>
<dbReference type="Proteomes" id="UP000622797">
    <property type="component" value="Unassembled WGS sequence"/>
</dbReference>
<feature type="transmembrane region" description="Helical" evidence="4">
    <location>
        <begin position="180"/>
        <end position="203"/>
    </location>
</feature>
<dbReference type="PANTHER" id="PTHR11360:SF130">
    <property type="entry name" value="MAJOR FACILITATOR SUPERFAMILY (MFS) PROFILE DOMAIN-CONTAINING PROTEIN-RELATED"/>
    <property type="match status" value="1"/>
</dbReference>
<gene>
    <name evidence="6" type="ORF">FSARC_14690</name>
</gene>
<evidence type="ECO:0000256" key="3">
    <source>
        <dbReference type="ARBA" id="ARBA00023180"/>
    </source>
</evidence>
<sequence>MLNSWGYNSSFGVFQTYYTTHLDSPASQISWIGSVQISTLFFIGTLAGRLTDAGYFRVTFAAGTILTCLGVFMTSLSTTFWQLLLAQGLCTGLGNGLMFTPSLAVVSTYFKRRRALAFGITVTGSATGGLIFPSRLVNFSIRSGLLGPLEPWDTTEAIEPMDRYSVVQRERLLAFCHWDILYVLGHILPILLLSLFCSIAVGYGSLILGRIERAFGSQWSWNSRPLAT</sequence>
<reference evidence="6" key="2">
    <citation type="submission" date="2020-05" db="EMBL/GenBank/DDBJ databases">
        <authorList>
            <person name="Kim H.-S."/>
            <person name="Proctor R.H."/>
            <person name="Brown D.W."/>
        </authorList>
    </citation>
    <scope>NUCLEOTIDE SEQUENCE</scope>
    <source>
        <strain evidence="6">NRRL 20472</strain>
    </source>
</reference>
<keyword evidence="4" id="KW-0812">Transmembrane</keyword>
<dbReference type="Pfam" id="PF07690">
    <property type="entry name" value="MFS_1"/>
    <property type="match status" value="1"/>
</dbReference>
<dbReference type="InterPro" id="IPR011701">
    <property type="entry name" value="MFS"/>
</dbReference>
<feature type="transmembrane region" description="Helical" evidence="4">
    <location>
        <begin position="115"/>
        <end position="132"/>
    </location>
</feature>
<keyword evidence="4" id="KW-1133">Transmembrane helix</keyword>